<dbReference type="EMBL" id="SNVW01000002">
    <property type="protein sequence ID" value="TDN45694.1"/>
    <property type="molecule type" value="Genomic_DNA"/>
</dbReference>
<gene>
    <name evidence="2" type="ORF">EDF64_102103</name>
</gene>
<evidence type="ECO:0000313" key="2">
    <source>
        <dbReference type="EMBL" id="TDN45694.1"/>
    </source>
</evidence>
<dbReference type="RefSeq" id="WP_133518668.1">
    <property type="nucleotide sequence ID" value="NZ_SNVW01000002.1"/>
</dbReference>
<evidence type="ECO:0000313" key="3">
    <source>
        <dbReference type="Proteomes" id="UP000295764"/>
    </source>
</evidence>
<sequence>MARLSIITGGASDTSGRRGRSLRRRADAGTLIRLTPGRFVDADEWRRATPGERHIARVKAVHDRLAERLVVSHASAAALHGLPWSGEFPDVVEVIDPRRTTSQGLAHVRKRPGVGRTLRTASMVANGRPLTDLVTTAVDLAISYDLRISVPALDVVLQLGPARRDLEDELERRNAVHGRHRAVTAIDLADPASGSPGESVGRVALDEQGAPRPVLQQEFRDAAGLVGRVDFWFPEHGAVLEFDGRAKYTDPALRAAGATAADVLVAEKRREDRLRRHPEVRSFGRFGWREANDAAALREVLHSIGVPTEPRAFTRLR</sequence>
<proteinExistence type="predicted"/>
<protein>
    <recommendedName>
        <fullName evidence="4">Transcriptional regulator, AbiEi antitoxin, Type IV TA system</fullName>
    </recommendedName>
</protein>
<evidence type="ECO:0000256" key="1">
    <source>
        <dbReference type="SAM" id="MobiDB-lite"/>
    </source>
</evidence>
<dbReference type="AlphaFoldDB" id="A0A4R6DMG4"/>
<evidence type="ECO:0008006" key="4">
    <source>
        <dbReference type="Google" id="ProtNLM"/>
    </source>
</evidence>
<dbReference type="Proteomes" id="UP000295764">
    <property type="component" value="Unassembled WGS sequence"/>
</dbReference>
<feature type="region of interest" description="Disordered" evidence="1">
    <location>
        <begin position="1"/>
        <end position="22"/>
    </location>
</feature>
<comment type="caution">
    <text evidence="2">The sequence shown here is derived from an EMBL/GenBank/DDBJ whole genome shotgun (WGS) entry which is preliminary data.</text>
</comment>
<organism evidence="2 3">
    <name type="scientific">Curtobacterium flaccumfaciens</name>
    <dbReference type="NCBI Taxonomy" id="2035"/>
    <lineage>
        <taxon>Bacteria</taxon>
        <taxon>Bacillati</taxon>
        <taxon>Actinomycetota</taxon>
        <taxon>Actinomycetes</taxon>
        <taxon>Micrococcales</taxon>
        <taxon>Microbacteriaceae</taxon>
        <taxon>Curtobacterium</taxon>
    </lineage>
</organism>
<dbReference type="OrthoDB" id="5517693at2"/>
<name>A0A4R6DMG4_9MICO</name>
<accession>A0A4R6DMG4</accession>
<reference evidence="2 3" key="1">
    <citation type="submission" date="2019-03" db="EMBL/GenBank/DDBJ databases">
        <title>Genomic analyses of the natural microbiome of Caenorhabditis elegans.</title>
        <authorList>
            <person name="Samuel B."/>
        </authorList>
    </citation>
    <scope>NUCLEOTIDE SEQUENCE [LARGE SCALE GENOMIC DNA]</scope>
    <source>
        <strain evidence="2 3">JUb65</strain>
    </source>
</reference>